<dbReference type="Proteomes" id="UP000648663">
    <property type="component" value="Unassembled WGS sequence"/>
</dbReference>
<keyword evidence="5" id="KW-1185">Reference proteome</keyword>
<feature type="region of interest" description="Disordered" evidence="1">
    <location>
        <begin position="27"/>
        <end position="58"/>
    </location>
</feature>
<feature type="signal peptide" evidence="2">
    <location>
        <begin position="1"/>
        <end position="21"/>
    </location>
</feature>
<comment type="caution">
    <text evidence="4">The sequence shown here is derived from an EMBL/GenBank/DDBJ whole genome shotgun (WGS) entry which is preliminary data.</text>
</comment>
<organism evidence="4 5">
    <name type="scientific">Modestobacter marinus</name>
    <dbReference type="NCBI Taxonomy" id="477641"/>
    <lineage>
        <taxon>Bacteria</taxon>
        <taxon>Bacillati</taxon>
        <taxon>Actinomycetota</taxon>
        <taxon>Actinomycetes</taxon>
        <taxon>Geodermatophilales</taxon>
        <taxon>Geodermatophilaceae</taxon>
        <taxon>Modestobacter</taxon>
    </lineage>
</organism>
<accession>A0ABQ2FX22</accession>
<dbReference type="Pfam" id="PF19843">
    <property type="entry name" value="DUF6318"/>
    <property type="match status" value="1"/>
</dbReference>
<gene>
    <name evidence="4" type="ORF">GCM10011589_18680</name>
</gene>
<sequence length="192" mass="20423">MRPVRAAVAAAVTIAVLSGCARGETANETLPEASPSATETSEALPPLGPPDLPMPPEAREQSAAGVEAFARYYIELSNHLLESLESQPLRDLSSQCSTCDQLADGYDDSQAQGLTYVGGEIAVVSTGTAMVDTDDAEIPLLLSQSPVRVIDNQGKDIPERATDTFQISGGMTLDWDPSRSTWIVTDWTADRL</sequence>
<evidence type="ECO:0000313" key="5">
    <source>
        <dbReference type="Proteomes" id="UP000648663"/>
    </source>
</evidence>
<dbReference type="EMBL" id="BMMI01000003">
    <property type="protein sequence ID" value="GGL62760.1"/>
    <property type="molecule type" value="Genomic_DNA"/>
</dbReference>
<reference evidence="5" key="1">
    <citation type="journal article" date="2019" name="Int. J. Syst. Evol. Microbiol.">
        <title>The Global Catalogue of Microorganisms (GCM) 10K type strain sequencing project: providing services to taxonomists for standard genome sequencing and annotation.</title>
        <authorList>
            <consortium name="The Broad Institute Genomics Platform"/>
            <consortium name="The Broad Institute Genome Sequencing Center for Infectious Disease"/>
            <person name="Wu L."/>
            <person name="Ma J."/>
        </authorList>
    </citation>
    <scope>NUCLEOTIDE SEQUENCE [LARGE SCALE GENOMIC DNA]</scope>
    <source>
        <strain evidence="5">CGMCC 4.5581</strain>
    </source>
</reference>
<evidence type="ECO:0000256" key="2">
    <source>
        <dbReference type="SAM" id="SignalP"/>
    </source>
</evidence>
<feature type="domain" description="DUF6318" evidence="3">
    <location>
        <begin position="54"/>
        <end position="185"/>
    </location>
</feature>
<feature type="chain" id="PRO_5047242754" description="DUF6318 domain-containing protein" evidence="2">
    <location>
        <begin position="22"/>
        <end position="192"/>
    </location>
</feature>
<keyword evidence="2" id="KW-0732">Signal</keyword>
<evidence type="ECO:0000313" key="4">
    <source>
        <dbReference type="EMBL" id="GGL62760.1"/>
    </source>
</evidence>
<evidence type="ECO:0000256" key="1">
    <source>
        <dbReference type="SAM" id="MobiDB-lite"/>
    </source>
</evidence>
<feature type="compositionally biased region" description="Pro residues" evidence="1">
    <location>
        <begin position="46"/>
        <end position="56"/>
    </location>
</feature>
<evidence type="ECO:0000259" key="3">
    <source>
        <dbReference type="Pfam" id="PF19843"/>
    </source>
</evidence>
<protein>
    <recommendedName>
        <fullName evidence="3">DUF6318 domain-containing protein</fullName>
    </recommendedName>
</protein>
<dbReference type="PROSITE" id="PS51257">
    <property type="entry name" value="PROKAR_LIPOPROTEIN"/>
    <property type="match status" value="1"/>
</dbReference>
<proteinExistence type="predicted"/>
<dbReference type="InterPro" id="IPR046281">
    <property type="entry name" value="DUF6318"/>
</dbReference>
<name>A0ABQ2FX22_9ACTN</name>